<sequence length="111" mass="11865">MSTALLVALGAFFGAPLRYYLDHQFRRRISFPGGILLVNVAGSFLLGVISKASSETLALVGIGFAGAFTTWSAFALDLHKDLRHPRRFLANIFSTLILGILAAGLGRMLAG</sequence>
<feature type="transmembrane region" description="Helical" evidence="8">
    <location>
        <begin position="88"/>
        <end position="110"/>
    </location>
</feature>
<dbReference type="Pfam" id="PF02537">
    <property type="entry name" value="CRCB"/>
    <property type="match status" value="1"/>
</dbReference>
<reference evidence="9" key="1">
    <citation type="submission" date="2020-05" db="EMBL/GenBank/DDBJ databases">
        <authorList>
            <person name="Chiriac C."/>
            <person name="Salcher M."/>
            <person name="Ghai R."/>
            <person name="Kavagutti S V."/>
        </authorList>
    </citation>
    <scope>NUCLEOTIDE SEQUENCE</scope>
</reference>
<dbReference type="GO" id="GO:1903425">
    <property type="term" value="F:fluoride transmembrane transporter activity"/>
    <property type="evidence" value="ECO:0007669"/>
    <property type="project" value="TreeGrafter"/>
</dbReference>
<keyword evidence="3 8" id="KW-0812">Transmembrane</keyword>
<evidence type="ECO:0000256" key="3">
    <source>
        <dbReference type="ARBA" id="ARBA00022692"/>
    </source>
</evidence>
<accession>A0A6J6CG15</accession>
<name>A0A6J6CG15_9ZZZZ</name>
<protein>
    <submittedName>
        <fullName evidence="9">Unannotated protein</fullName>
    </submittedName>
</protein>
<comment type="catalytic activity">
    <reaction evidence="7">
        <text>fluoride(in) = fluoride(out)</text>
        <dbReference type="Rhea" id="RHEA:76159"/>
        <dbReference type="ChEBI" id="CHEBI:17051"/>
    </reaction>
    <physiologicalReaction direction="left-to-right" evidence="7">
        <dbReference type="Rhea" id="RHEA:76160"/>
    </physiologicalReaction>
</comment>
<comment type="subcellular location">
    <subcellularLocation>
        <location evidence="1">Cell membrane</location>
        <topology evidence="1">Multi-pass membrane protein</topology>
    </subcellularLocation>
</comment>
<evidence type="ECO:0000313" key="9">
    <source>
        <dbReference type="EMBL" id="CAB4550381.1"/>
    </source>
</evidence>
<dbReference type="GO" id="GO:0005886">
    <property type="term" value="C:plasma membrane"/>
    <property type="evidence" value="ECO:0007669"/>
    <property type="project" value="UniProtKB-SubCell"/>
</dbReference>
<dbReference type="AlphaFoldDB" id="A0A6J6CG15"/>
<feature type="transmembrane region" description="Helical" evidence="8">
    <location>
        <begin position="30"/>
        <end position="49"/>
    </location>
</feature>
<evidence type="ECO:0000256" key="7">
    <source>
        <dbReference type="ARBA" id="ARBA00035585"/>
    </source>
</evidence>
<evidence type="ECO:0000256" key="5">
    <source>
        <dbReference type="ARBA" id="ARBA00023136"/>
    </source>
</evidence>
<evidence type="ECO:0000256" key="6">
    <source>
        <dbReference type="ARBA" id="ARBA00035120"/>
    </source>
</evidence>
<dbReference type="InterPro" id="IPR003691">
    <property type="entry name" value="FluC"/>
</dbReference>
<feature type="transmembrane region" description="Helical" evidence="8">
    <location>
        <begin position="56"/>
        <end position="76"/>
    </location>
</feature>
<keyword evidence="2" id="KW-1003">Cell membrane</keyword>
<evidence type="ECO:0000256" key="4">
    <source>
        <dbReference type="ARBA" id="ARBA00022989"/>
    </source>
</evidence>
<evidence type="ECO:0000256" key="1">
    <source>
        <dbReference type="ARBA" id="ARBA00004651"/>
    </source>
</evidence>
<keyword evidence="5 8" id="KW-0472">Membrane</keyword>
<dbReference type="EMBL" id="CAEZSV010000052">
    <property type="protein sequence ID" value="CAB4550381.1"/>
    <property type="molecule type" value="Genomic_DNA"/>
</dbReference>
<keyword evidence="4 8" id="KW-1133">Transmembrane helix</keyword>
<proteinExistence type="inferred from homology"/>
<evidence type="ECO:0000256" key="8">
    <source>
        <dbReference type="SAM" id="Phobius"/>
    </source>
</evidence>
<dbReference type="HAMAP" id="MF_00454">
    <property type="entry name" value="FluC"/>
    <property type="match status" value="1"/>
</dbReference>
<dbReference type="PANTHER" id="PTHR28259">
    <property type="entry name" value="FLUORIDE EXPORT PROTEIN 1-RELATED"/>
    <property type="match status" value="1"/>
</dbReference>
<comment type="similarity">
    <text evidence="6">Belongs to the fluoride channel Fluc/FEX (TC 1.A.43) family.</text>
</comment>
<evidence type="ECO:0000256" key="2">
    <source>
        <dbReference type="ARBA" id="ARBA00022475"/>
    </source>
</evidence>
<gene>
    <name evidence="9" type="ORF">UFOPK1506_00407</name>
</gene>
<dbReference type="PANTHER" id="PTHR28259:SF1">
    <property type="entry name" value="FLUORIDE EXPORT PROTEIN 1-RELATED"/>
    <property type="match status" value="1"/>
</dbReference>
<organism evidence="9">
    <name type="scientific">freshwater metagenome</name>
    <dbReference type="NCBI Taxonomy" id="449393"/>
    <lineage>
        <taxon>unclassified sequences</taxon>
        <taxon>metagenomes</taxon>
        <taxon>ecological metagenomes</taxon>
    </lineage>
</organism>